<dbReference type="SUPFAM" id="SSF56655">
    <property type="entry name" value="Carbohydrate phosphatase"/>
    <property type="match status" value="1"/>
</dbReference>
<evidence type="ECO:0000256" key="2">
    <source>
        <dbReference type="ARBA" id="ARBA00004970"/>
    </source>
</evidence>
<evidence type="ECO:0000256" key="5">
    <source>
        <dbReference type="ARBA" id="ARBA00021697"/>
    </source>
</evidence>
<comment type="similarity">
    <text evidence="3">Belongs to the inositol monophosphatase superfamily.</text>
</comment>
<evidence type="ECO:0000256" key="10">
    <source>
        <dbReference type="ARBA" id="ARBA00023102"/>
    </source>
</evidence>
<evidence type="ECO:0000256" key="1">
    <source>
        <dbReference type="ARBA" id="ARBA00001946"/>
    </source>
</evidence>
<name>A0A7W9FZR2_9ACTN</name>
<feature type="binding site" evidence="14">
    <location>
        <position position="96"/>
    </location>
    <ligand>
        <name>Mg(2+)</name>
        <dbReference type="ChEBI" id="CHEBI:18420"/>
        <label>1</label>
        <note>catalytic</note>
    </ligand>
</feature>
<proteinExistence type="inferred from homology"/>
<evidence type="ECO:0000256" key="12">
    <source>
        <dbReference type="ARBA" id="ARBA00053547"/>
    </source>
</evidence>
<keyword evidence="6" id="KW-0028">Amino-acid biosynthesis</keyword>
<keyword evidence="7 14" id="KW-0479">Metal-binding</keyword>
<comment type="pathway">
    <text evidence="2">Amino-acid biosynthesis; L-histidine biosynthesis; L-histidine from 5-phospho-alpha-D-ribose 1-diphosphate: step 8/9.</text>
</comment>
<dbReference type="PANTHER" id="PTHR43200">
    <property type="entry name" value="PHOSPHATASE"/>
    <property type="match status" value="1"/>
</dbReference>
<feature type="binding site" evidence="14">
    <location>
        <position position="93"/>
    </location>
    <ligand>
        <name>Mg(2+)</name>
        <dbReference type="ChEBI" id="CHEBI:18420"/>
        <label>2</label>
    </ligand>
</feature>
<comment type="catalytic activity">
    <reaction evidence="11">
        <text>L-histidinol phosphate + H2O = L-histidinol + phosphate</text>
        <dbReference type="Rhea" id="RHEA:14465"/>
        <dbReference type="ChEBI" id="CHEBI:15377"/>
        <dbReference type="ChEBI" id="CHEBI:43474"/>
        <dbReference type="ChEBI" id="CHEBI:57699"/>
        <dbReference type="ChEBI" id="CHEBI:57980"/>
        <dbReference type="EC" id="3.1.3.15"/>
    </reaction>
</comment>
<evidence type="ECO:0000256" key="14">
    <source>
        <dbReference type="PIRSR" id="PIRSR600760-2"/>
    </source>
</evidence>
<protein>
    <recommendedName>
        <fullName evidence="5 13">Histidinol-phosphatase</fullName>
        <ecNumber evidence="4 13">3.1.3.15</ecNumber>
    </recommendedName>
</protein>
<dbReference type="Gene3D" id="3.30.540.10">
    <property type="entry name" value="Fructose-1,6-Bisphosphatase, subunit A, domain 1"/>
    <property type="match status" value="1"/>
</dbReference>
<feature type="binding site" evidence="14">
    <location>
        <position position="223"/>
    </location>
    <ligand>
        <name>Mg(2+)</name>
        <dbReference type="ChEBI" id="CHEBI:18420"/>
        <label>1</label>
        <note>catalytic</note>
    </ligand>
</feature>
<comment type="cofactor">
    <cofactor evidence="1 14">
        <name>Mg(2+)</name>
        <dbReference type="ChEBI" id="CHEBI:18420"/>
    </cofactor>
</comment>
<dbReference type="EC" id="3.1.3.15" evidence="4 13"/>
<comment type="caution">
    <text evidence="15">The sequence shown here is derived from an EMBL/GenBank/DDBJ whole genome shotgun (WGS) entry which is preliminary data.</text>
</comment>
<feature type="binding site" evidence="14">
    <location>
        <position position="78"/>
    </location>
    <ligand>
        <name>Mg(2+)</name>
        <dbReference type="ChEBI" id="CHEBI:18420"/>
        <label>1</label>
        <note>catalytic</note>
    </ligand>
</feature>
<dbReference type="InterPro" id="IPR051090">
    <property type="entry name" value="Inositol_monoP_superfamily"/>
</dbReference>
<evidence type="ECO:0000313" key="16">
    <source>
        <dbReference type="Proteomes" id="UP000579153"/>
    </source>
</evidence>
<dbReference type="FunFam" id="3.30.540.10:FF:000003">
    <property type="entry name" value="Inositol-1-monophosphatase"/>
    <property type="match status" value="1"/>
</dbReference>
<dbReference type="Pfam" id="PF00459">
    <property type="entry name" value="Inositol_P"/>
    <property type="match status" value="1"/>
</dbReference>
<dbReference type="PROSITE" id="PS00629">
    <property type="entry name" value="IMP_1"/>
    <property type="match status" value="1"/>
</dbReference>
<dbReference type="EMBL" id="JACHMB010000001">
    <property type="protein sequence ID" value="MBB5774543.1"/>
    <property type="molecule type" value="Genomic_DNA"/>
</dbReference>
<gene>
    <name evidence="15" type="ORF">HD596_001299</name>
</gene>
<evidence type="ECO:0000313" key="15">
    <source>
        <dbReference type="EMBL" id="MBB5774543.1"/>
    </source>
</evidence>
<evidence type="ECO:0000256" key="3">
    <source>
        <dbReference type="ARBA" id="ARBA00009759"/>
    </source>
</evidence>
<accession>A0A7W9FZR2</accession>
<dbReference type="UniPathway" id="UPA00031">
    <property type="reaction ID" value="UER00013"/>
</dbReference>
<reference evidence="15 16" key="1">
    <citation type="submission" date="2020-08" db="EMBL/GenBank/DDBJ databases">
        <title>Sequencing the genomes of 1000 actinobacteria strains.</title>
        <authorList>
            <person name="Klenk H.-P."/>
        </authorList>
    </citation>
    <scope>NUCLEOTIDE SEQUENCE [LARGE SCALE GENOMIC DNA]</scope>
    <source>
        <strain evidence="15 16">DSM 45507</strain>
    </source>
</reference>
<evidence type="ECO:0000256" key="11">
    <source>
        <dbReference type="ARBA" id="ARBA00049158"/>
    </source>
</evidence>
<evidence type="ECO:0000256" key="7">
    <source>
        <dbReference type="ARBA" id="ARBA00022723"/>
    </source>
</evidence>
<dbReference type="GO" id="GO:0004401">
    <property type="term" value="F:histidinol-phosphatase activity"/>
    <property type="evidence" value="ECO:0007669"/>
    <property type="project" value="UniProtKB-UniRule"/>
</dbReference>
<dbReference type="Proteomes" id="UP000579153">
    <property type="component" value="Unassembled WGS sequence"/>
</dbReference>
<keyword evidence="9 14" id="KW-0460">Magnesium</keyword>
<dbReference type="AlphaFoldDB" id="A0A7W9FZR2"/>
<dbReference type="PRINTS" id="PR00377">
    <property type="entry name" value="IMPHPHTASES"/>
</dbReference>
<evidence type="ECO:0000256" key="4">
    <source>
        <dbReference type="ARBA" id="ARBA00013085"/>
    </source>
</evidence>
<dbReference type="GO" id="GO:0046872">
    <property type="term" value="F:metal ion binding"/>
    <property type="evidence" value="ECO:0007669"/>
    <property type="project" value="UniProtKB-KW"/>
</dbReference>
<dbReference type="GO" id="GO:0000105">
    <property type="term" value="P:L-histidine biosynthetic process"/>
    <property type="evidence" value="ECO:0007669"/>
    <property type="project" value="UniProtKB-UniRule"/>
</dbReference>
<dbReference type="Gene3D" id="3.40.190.80">
    <property type="match status" value="1"/>
</dbReference>
<dbReference type="InterPro" id="IPR011809">
    <property type="entry name" value="His_9_proposed"/>
</dbReference>
<dbReference type="InterPro" id="IPR020583">
    <property type="entry name" value="Inositol_monoP_metal-BS"/>
</dbReference>
<organism evidence="15 16">
    <name type="scientific">Nonomuraea jabiensis</name>
    <dbReference type="NCBI Taxonomy" id="882448"/>
    <lineage>
        <taxon>Bacteria</taxon>
        <taxon>Bacillati</taxon>
        <taxon>Actinomycetota</taxon>
        <taxon>Actinomycetes</taxon>
        <taxon>Streptosporangiales</taxon>
        <taxon>Streptosporangiaceae</taxon>
        <taxon>Nonomuraea</taxon>
    </lineage>
</organism>
<evidence type="ECO:0000256" key="8">
    <source>
        <dbReference type="ARBA" id="ARBA00022801"/>
    </source>
</evidence>
<keyword evidence="16" id="KW-1185">Reference proteome</keyword>
<feature type="binding site" evidence="14">
    <location>
        <position position="95"/>
    </location>
    <ligand>
        <name>Mg(2+)</name>
        <dbReference type="ChEBI" id="CHEBI:18420"/>
        <label>1</label>
        <note>catalytic</note>
    </ligand>
</feature>
<keyword evidence="8 15" id="KW-0378">Hydrolase</keyword>
<sequence length="274" mass="29786">MADTVAWAIVQGYNDDLRLAHVMADAADDLTMRRFKAVDLKVDTKPDLTPVSDADRAVEEAIRGTLRRARPRDAVVGEEFGKTGWGARSWIIDPIDGTKNYVRGVPVWATLIALMEYGRVVVGLVSAPALGRRWWAATEGGAWTGKSLTKASRMHVSSVSSLEDASFSYSSFGGWEKTGKLDNFLDLSRACWRTRAYGDFWSHMMVAEGSVDLSAEPELSPWDMAALTVIVEEAGGKWTDVSGVKGLEGGSLVCTNGTLHTEVIDRLNGTSIIS</sequence>
<evidence type="ECO:0000256" key="13">
    <source>
        <dbReference type="NCBIfam" id="TIGR02067"/>
    </source>
</evidence>
<dbReference type="NCBIfam" id="TIGR02067">
    <property type="entry name" value="his_9_HisN"/>
    <property type="match status" value="1"/>
</dbReference>
<dbReference type="PANTHER" id="PTHR43200:SF6">
    <property type="entry name" value="3'(2'),5'-BISPHOSPHATE NUCLEOTIDASE"/>
    <property type="match status" value="1"/>
</dbReference>
<keyword evidence="10" id="KW-0368">Histidine biosynthesis</keyword>
<evidence type="ECO:0000256" key="6">
    <source>
        <dbReference type="ARBA" id="ARBA00022605"/>
    </source>
</evidence>
<evidence type="ECO:0000256" key="9">
    <source>
        <dbReference type="ARBA" id="ARBA00022842"/>
    </source>
</evidence>
<comment type="function">
    <text evidence="12">Catalyzes the dephosphorylation of histidinol-phosphate to histidinol, the direct precursor of histidine.</text>
</comment>
<dbReference type="InterPro" id="IPR000760">
    <property type="entry name" value="Inositol_monophosphatase-like"/>
</dbReference>